<name>A0A0P9BDC7_PSEFL</name>
<dbReference type="AlphaFoldDB" id="A0A0P9BDC7"/>
<dbReference type="PATRIC" id="fig|294.162.peg.1245"/>
<organism evidence="2 3">
    <name type="scientific">Pseudomonas fluorescens</name>
    <dbReference type="NCBI Taxonomy" id="294"/>
    <lineage>
        <taxon>Bacteria</taxon>
        <taxon>Pseudomonadati</taxon>
        <taxon>Pseudomonadota</taxon>
        <taxon>Gammaproteobacteria</taxon>
        <taxon>Pseudomonadales</taxon>
        <taxon>Pseudomonadaceae</taxon>
        <taxon>Pseudomonas</taxon>
    </lineage>
</organism>
<feature type="transmembrane region" description="Helical" evidence="1">
    <location>
        <begin position="55"/>
        <end position="76"/>
    </location>
</feature>
<comment type="caution">
    <text evidence="2">The sequence shown here is derived from an EMBL/GenBank/DDBJ whole genome shotgun (WGS) entry which is preliminary data.</text>
</comment>
<proteinExistence type="predicted"/>
<keyword evidence="1" id="KW-1133">Transmembrane helix</keyword>
<dbReference type="EMBL" id="LJXB01000062">
    <property type="protein sequence ID" value="KPU61015.1"/>
    <property type="molecule type" value="Genomic_DNA"/>
</dbReference>
<keyword evidence="1" id="KW-0472">Membrane</keyword>
<accession>A0A0P9BDC7</accession>
<evidence type="ECO:0000256" key="1">
    <source>
        <dbReference type="SAM" id="Phobius"/>
    </source>
</evidence>
<feature type="transmembrane region" description="Helical" evidence="1">
    <location>
        <begin position="12"/>
        <end position="35"/>
    </location>
</feature>
<sequence length="371" mass="42773">MTDKDKAAWSGLWFWGALGVFLICTTFGLVLFGIYRSYFPNISGVRDDWNVFGALLGGFGSCIGAVATLATLLFLAHQNRKQQDFIEWQVKTQTFEQFLNHRKVFGERLGEIQSRYDHKIRFPEADTLYLGLFPNNGPANVDLVVKPESSEDYENLLGRLKTQFERLDSLLEKAEWSEAEAYGLATHLFELVSDLGFEWIGEPSDGDIIKGTFHTGINIYSLHEALRRMKQVYNVYLRFTGNPEFDGLNRGVSRFVSEALMQCGRLRRFVVYRSIPGLSTLQNLYFEICSLRDDSLNWLLPETYRLLESTFESREDVAQLNDVDHYVYILGLATQEVRSALLKLDEDDQRYARLKACRDSFYLIFDDIRKT</sequence>
<dbReference type="OrthoDB" id="7028965at2"/>
<dbReference type="RefSeq" id="WP_057396587.1">
    <property type="nucleotide sequence ID" value="NZ_LJXB01000062.1"/>
</dbReference>
<evidence type="ECO:0000313" key="3">
    <source>
        <dbReference type="Proteomes" id="UP000050349"/>
    </source>
</evidence>
<evidence type="ECO:0000313" key="2">
    <source>
        <dbReference type="EMBL" id="KPU61015.1"/>
    </source>
</evidence>
<dbReference type="Proteomes" id="UP000050349">
    <property type="component" value="Unassembled WGS sequence"/>
</dbReference>
<gene>
    <name evidence="2" type="ORF">AN403_5083</name>
</gene>
<protein>
    <submittedName>
        <fullName evidence="2">DDENN domain protein</fullName>
    </submittedName>
</protein>
<reference evidence="2 3" key="1">
    <citation type="submission" date="2015-09" db="EMBL/GenBank/DDBJ databases">
        <authorList>
            <person name="Jackson K.R."/>
            <person name="Lunt B.L."/>
            <person name="Fisher J.N.B."/>
            <person name="Gardner A.V."/>
            <person name="Bailey M.E."/>
            <person name="Deus L.M."/>
            <person name="Earl A.S."/>
            <person name="Gibby P.D."/>
            <person name="Hartmann K.A."/>
            <person name="Liu J.E."/>
            <person name="Manci A.M."/>
            <person name="Nielsen D.A."/>
            <person name="Solomon M.B."/>
            <person name="Breakwell D.P."/>
            <person name="Burnett S.H."/>
            <person name="Grose J.H."/>
        </authorList>
    </citation>
    <scope>NUCLEOTIDE SEQUENCE [LARGE SCALE GENOMIC DNA]</scope>
    <source>
        <strain evidence="2 3">S613</strain>
    </source>
</reference>
<keyword evidence="1" id="KW-0812">Transmembrane</keyword>